<dbReference type="OrthoDB" id="46583at2759"/>
<sequence length="97" mass="10273">MAAIPAVAAVTGSVSPRAMEARDRAGASEEIGLNGDGLSIPLGGPIYAPNLVGPLTRVPHFESSVVQEFQSLLFFERLVQLLGDVSNVKKRRERGGE</sequence>
<organism evidence="1 2">
    <name type="scientific">Cucumis melo var. makuwa</name>
    <name type="common">Oriental melon</name>
    <dbReference type="NCBI Taxonomy" id="1194695"/>
    <lineage>
        <taxon>Eukaryota</taxon>
        <taxon>Viridiplantae</taxon>
        <taxon>Streptophyta</taxon>
        <taxon>Embryophyta</taxon>
        <taxon>Tracheophyta</taxon>
        <taxon>Spermatophyta</taxon>
        <taxon>Magnoliopsida</taxon>
        <taxon>eudicotyledons</taxon>
        <taxon>Gunneridae</taxon>
        <taxon>Pentapetalae</taxon>
        <taxon>rosids</taxon>
        <taxon>fabids</taxon>
        <taxon>Cucurbitales</taxon>
        <taxon>Cucurbitaceae</taxon>
        <taxon>Benincaseae</taxon>
        <taxon>Cucumis</taxon>
    </lineage>
</organism>
<comment type="caution">
    <text evidence="1">The sequence shown here is derived from an EMBL/GenBank/DDBJ whole genome shotgun (WGS) entry which is preliminary data.</text>
</comment>
<evidence type="ECO:0000313" key="1">
    <source>
        <dbReference type="EMBL" id="KAA0044534.1"/>
    </source>
</evidence>
<proteinExistence type="predicted"/>
<protein>
    <submittedName>
        <fullName evidence="1">snRNA-activating protein complex subunit-like</fullName>
    </submittedName>
</protein>
<dbReference type="EMBL" id="SSTE01014815">
    <property type="protein sequence ID" value="KAA0044534.1"/>
    <property type="molecule type" value="Genomic_DNA"/>
</dbReference>
<reference evidence="1 2" key="1">
    <citation type="submission" date="2019-08" db="EMBL/GenBank/DDBJ databases">
        <title>Draft genome sequences of two oriental melons (Cucumis melo L. var makuwa).</title>
        <authorList>
            <person name="Kwon S.-Y."/>
        </authorList>
    </citation>
    <scope>NUCLEOTIDE SEQUENCE [LARGE SCALE GENOMIC DNA]</scope>
    <source>
        <strain evidence="2">cv. SW 3</strain>
        <tissue evidence="1">Leaf</tissue>
    </source>
</reference>
<name>A0A5A7TN54_CUCMM</name>
<accession>A0A5A7TN54</accession>
<gene>
    <name evidence="1" type="ORF">E6C27_scaffold46G002780</name>
</gene>
<dbReference type="AlphaFoldDB" id="A0A5A7TN54"/>
<evidence type="ECO:0000313" key="2">
    <source>
        <dbReference type="Proteomes" id="UP000321393"/>
    </source>
</evidence>
<dbReference type="Proteomes" id="UP000321393">
    <property type="component" value="Unassembled WGS sequence"/>
</dbReference>